<dbReference type="RefSeq" id="XP_064683200.1">
    <property type="nucleotide sequence ID" value="XM_064830698.1"/>
</dbReference>
<keyword evidence="3" id="KW-1185">Reference proteome</keyword>
<protein>
    <recommendedName>
        <fullName evidence="4">Eisosome component PIL1-domain-containing protein</fullName>
    </recommendedName>
</protein>
<feature type="region of interest" description="Disordered" evidence="1">
    <location>
        <begin position="398"/>
        <end position="438"/>
    </location>
</feature>
<dbReference type="Pfam" id="PF13805">
    <property type="entry name" value="Pil1"/>
    <property type="match status" value="1"/>
</dbReference>
<accession>A0AAN7DHA3</accession>
<dbReference type="EMBL" id="JASEJX010000014">
    <property type="protein sequence ID" value="KAK4516534.1"/>
    <property type="molecule type" value="Genomic_DNA"/>
</dbReference>
<dbReference type="Proteomes" id="UP001304243">
    <property type="component" value="Unassembled WGS sequence"/>
</dbReference>
<dbReference type="GO" id="GO:0006897">
    <property type="term" value="P:endocytosis"/>
    <property type="evidence" value="ECO:0007669"/>
    <property type="project" value="TreeGrafter"/>
</dbReference>
<feature type="compositionally biased region" description="Polar residues" evidence="1">
    <location>
        <begin position="405"/>
        <end position="415"/>
    </location>
</feature>
<dbReference type="PANTHER" id="PTHR31962:SF1">
    <property type="entry name" value="SPHINGOLIPID LONG CHAIN BASE-RESPONSIVE PROTEIN PIL1"/>
    <property type="match status" value="1"/>
</dbReference>
<dbReference type="PANTHER" id="PTHR31962">
    <property type="entry name" value="SPHINGOLIPID LONG CHAIN BASE-RESPONSIVE PROTEIN PIL1"/>
    <property type="match status" value="1"/>
</dbReference>
<reference evidence="2 3" key="1">
    <citation type="submission" date="2022-11" db="EMBL/GenBank/DDBJ databases">
        <title>Mucor velutinosus strain NIH1002 WGS.</title>
        <authorList>
            <person name="Subramanian P."/>
            <person name="Mullikin J.C."/>
            <person name="Segre J.A."/>
            <person name="Zelazny A.M."/>
        </authorList>
    </citation>
    <scope>NUCLEOTIDE SEQUENCE [LARGE SCALE GENOMIC DNA]</scope>
    <source>
        <strain evidence="2 3">NIH1002</strain>
    </source>
</reference>
<comment type="caution">
    <text evidence="2">The sequence shown here is derived from an EMBL/GenBank/DDBJ whole genome shotgun (WGS) entry which is preliminary data.</text>
</comment>
<sequence length="438" mass="49212">MFGLFHKSSDRPLSEKGLLGVLEYSQKSSRCIGQLADDNRVSANNLMTYGSVLGDDLTDVTNKLGHLLIQWSNVLMEFQDSVDQYRDTLKSIIVKESSLQPGRDQKRKLRDQIERLQNSLSSMDKMSNLKEQLAQLEEFTAPDEAEMSNYKRIATREGLYLLLNGMHAMASKSDIISTFGKYIVDELDVDPIKAGEERRPYVGAEKTKRIQDDAQRAIEQWNPDKTKVRRTLTAHHGHNPLIVKQLPPVPPKDDAVVSPTPSATTSTKSSSTDEANVPPRHVSLEEQNKQYSFYKPDEVVEDEDEPRPSESTSTTTTTTTTNITNTTHGGGGGFSSVYLHHSSPFQSQQQPFQQHQQLNQQNLYQFYQHYLPPRPYDEMKSIFSPGAVFRGEETKRHDAGGFVLPSTNPNYRPNPSTSSRSVSSSKSIPSDGDKDDEQ</sequence>
<dbReference type="GeneID" id="89955194"/>
<evidence type="ECO:0000256" key="1">
    <source>
        <dbReference type="SAM" id="MobiDB-lite"/>
    </source>
</evidence>
<dbReference type="AlphaFoldDB" id="A0AAN7DHA3"/>
<dbReference type="GO" id="GO:0005886">
    <property type="term" value="C:plasma membrane"/>
    <property type="evidence" value="ECO:0007669"/>
    <property type="project" value="TreeGrafter"/>
</dbReference>
<dbReference type="GO" id="GO:0036286">
    <property type="term" value="C:eisosome filament"/>
    <property type="evidence" value="ECO:0007669"/>
    <property type="project" value="TreeGrafter"/>
</dbReference>
<dbReference type="Gene3D" id="1.20.1270.60">
    <property type="entry name" value="Arfaptin homology (AH) domain/BAR domain"/>
    <property type="match status" value="1"/>
</dbReference>
<name>A0AAN7DHA3_9FUNG</name>
<feature type="compositionally biased region" description="Low complexity" evidence="1">
    <location>
        <begin position="256"/>
        <end position="272"/>
    </location>
</feature>
<proteinExistence type="predicted"/>
<gene>
    <name evidence="2" type="ORF">ATC70_011508</name>
</gene>
<feature type="region of interest" description="Disordered" evidence="1">
    <location>
        <begin position="235"/>
        <end position="337"/>
    </location>
</feature>
<dbReference type="InterPro" id="IPR027267">
    <property type="entry name" value="AH/BAR_dom_sf"/>
</dbReference>
<organism evidence="2 3">
    <name type="scientific">Mucor velutinosus</name>
    <dbReference type="NCBI Taxonomy" id="708070"/>
    <lineage>
        <taxon>Eukaryota</taxon>
        <taxon>Fungi</taxon>
        <taxon>Fungi incertae sedis</taxon>
        <taxon>Mucoromycota</taxon>
        <taxon>Mucoromycotina</taxon>
        <taxon>Mucoromycetes</taxon>
        <taxon>Mucorales</taxon>
        <taxon>Mucorineae</taxon>
        <taxon>Mucoraceae</taxon>
        <taxon>Mucor</taxon>
    </lineage>
</organism>
<feature type="compositionally biased region" description="Low complexity" evidence="1">
    <location>
        <begin position="416"/>
        <end position="430"/>
    </location>
</feature>
<evidence type="ECO:0000313" key="2">
    <source>
        <dbReference type="EMBL" id="KAK4516534.1"/>
    </source>
</evidence>
<dbReference type="InterPro" id="IPR028245">
    <property type="entry name" value="PIL1/LSP1"/>
</dbReference>
<feature type="compositionally biased region" description="Low complexity" evidence="1">
    <location>
        <begin position="311"/>
        <end position="327"/>
    </location>
</feature>
<evidence type="ECO:0008006" key="4">
    <source>
        <dbReference type="Google" id="ProtNLM"/>
    </source>
</evidence>
<dbReference type="GO" id="GO:0070941">
    <property type="term" value="P:eisosome assembly"/>
    <property type="evidence" value="ECO:0007669"/>
    <property type="project" value="TreeGrafter"/>
</dbReference>
<dbReference type="GO" id="GO:0008289">
    <property type="term" value="F:lipid binding"/>
    <property type="evidence" value="ECO:0007669"/>
    <property type="project" value="TreeGrafter"/>
</dbReference>
<evidence type="ECO:0000313" key="3">
    <source>
        <dbReference type="Proteomes" id="UP001304243"/>
    </source>
</evidence>